<gene>
    <name evidence="1" type="ORF">FRACYDRAFT_192155</name>
</gene>
<evidence type="ECO:0000313" key="2">
    <source>
        <dbReference type="Proteomes" id="UP000095751"/>
    </source>
</evidence>
<dbReference type="InParanoid" id="A0A1E7F0G3"/>
<protein>
    <submittedName>
        <fullName evidence="1">LigT-like protein</fullName>
    </submittedName>
</protein>
<accession>A0A1E7F0G3</accession>
<keyword evidence="2" id="KW-1185">Reference proteome</keyword>
<dbReference type="AlphaFoldDB" id="A0A1E7F0G3"/>
<dbReference type="SUPFAM" id="SSF55144">
    <property type="entry name" value="LigT-like"/>
    <property type="match status" value="1"/>
</dbReference>
<dbReference type="InterPro" id="IPR009097">
    <property type="entry name" value="Cyclic_Pdiesterase"/>
</dbReference>
<name>A0A1E7F0G3_9STRA</name>
<dbReference type="OrthoDB" id="514292at2759"/>
<reference evidence="1 2" key="1">
    <citation type="submission" date="2016-09" db="EMBL/GenBank/DDBJ databases">
        <title>Extensive genetic diversity and differential bi-allelic expression allows diatom success in the polar Southern Ocean.</title>
        <authorList>
            <consortium name="DOE Joint Genome Institute"/>
            <person name="Mock T."/>
            <person name="Otillar R.P."/>
            <person name="Strauss J."/>
            <person name="Dupont C."/>
            <person name="Frickenhaus S."/>
            <person name="Maumus F."/>
            <person name="Mcmullan M."/>
            <person name="Sanges R."/>
            <person name="Schmutz J."/>
            <person name="Toseland A."/>
            <person name="Valas R."/>
            <person name="Veluchamy A."/>
            <person name="Ward B.J."/>
            <person name="Allen A."/>
            <person name="Barry K."/>
            <person name="Falciatore A."/>
            <person name="Ferrante M."/>
            <person name="Fortunato A.E."/>
            <person name="Gloeckner G."/>
            <person name="Gruber A."/>
            <person name="Hipkin R."/>
            <person name="Janech M."/>
            <person name="Kroth P."/>
            <person name="Leese F."/>
            <person name="Lindquist E."/>
            <person name="Lyon B.R."/>
            <person name="Martin J."/>
            <person name="Mayer C."/>
            <person name="Parker M."/>
            <person name="Quesneville H."/>
            <person name="Raymond J."/>
            <person name="Uhlig C."/>
            <person name="Valentin K.U."/>
            <person name="Worden A.Z."/>
            <person name="Armbrust E.V."/>
            <person name="Bowler C."/>
            <person name="Green B."/>
            <person name="Moulton V."/>
            <person name="Van Oosterhout C."/>
            <person name="Grigoriev I."/>
        </authorList>
    </citation>
    <scope>NUCLEOTIDE SEQUENCE [LARGE SCALE GENOMIC DNA]</scope>
    <source>
        <strain evidence="1 2">CCMP1102</strain>
    </source>
</reference>
<dbReference type="Proteomes" id="UP000095751">
    <property type="component" value="Unassembled WGS sequence"/>
</dbReference>
<proteinExistence type="predicted"/>
<dbReference type="Gene3D" id="3.90.1140.10">
    <property type="entry name" value="Cyclic phosphodiesterase"/>
    <property type="match status" value="1"/>
</dbReference>
<sequence length="206" mass="23005">MSLLLDPYKSSSFIGHSLWFVPCGDSKIAYESLITDASKNLETFRFIPHITLVAALLDGEIDVCVRTKKLASTLAPFTFEFDQLSHGDAYFKCVYAQMKRTETVVAANALARQFFPERSSDPDYIPHMSLVYGDFDDTIKQHHIIPTLENSMMEDQDGVRNNSKGIAAAIASIQVDAIEVWSTEGDVKEWYKVETVPLTGVSSNKI</sequence>
<dbReference type="Pfam" id="PF07823">
    <property type="entry name" value="CPDase"/>
    <property type="match status" value="1"/>
</dbReference>
<dbReference type="PANTHER" id="PTHR28141">
    <property type="entry name" value="2',3'-CYCLIC-NUCLEOTIDE 3'-PHOSPHODIESTERASE"/>
    <property type="match status" value="1"/>
</dbReference>
<dbReference type="EMBL" id="KV784366">
    <property type="protein sequence ID" value="OEU11708.1"/>
    <property type="molecule type" value="Genomic_DNA"/>
</dbReference>
<dbReference type="PANTHER" id="PTHR28141:SF1">
    <property type="entry name" value="2',3'-CYCLIC-NUCLEOTIDE 3'-PHOSPHODIESTERASE"/>
    <property type="match status" value="1"/>
</dbReference>
<dbReference type="KEGG" id="fcy:FRACYDRAFT_192155"/>
<dbReference type="GO" id="GO:0009187">
    <property type="term" value="P:cyclic nucleotide metabolic process"/>
    <property type="evidence" value="ECO:0007669"/>
    <property type="project" value="TreeGrafter"/>
</dbReference>
<organism evidence="1 2">
    <name type="scientific">Fragilariopsis cylindrus CCMP1102</name>
    <dbReference type="NCBI Taxonomy" id="635003"/>
    <lineage>
        <taxon>Eukaryota</taxon>
        <taxon>Sar</taxon>
        <taxon>Stramenopiles</taxon>
        <taxon>Ochrophyta</taxon>
        <taxon>Bacillariophyta</taxon>
        <taxon>Bacillariophyceae</taxon>
        <taxon>Bacillariophycidae</taxon>
        <taxon>Bacillariales</taxon>
        <taxon>Bacillariaceae</taxon>
        <taxon>Fragilariopsis</taxon>
    </lineage>
</organism>
<dbReference type="GO" id="GO:0004113">
    <property type="term" value="F:2',3'-cyclic-nucleotide 3'-phosphodiesterase activity"/>
    <property type="evidence" value="ECO:0007669"/>
    <property type="project" value="TreeGrafter"/>
</dbReference>
<dbReference type="InterPro" id="IPR012386">
    <property type="entry name" value="Cyclic-nucl_3Pdiesterase"/>
</dbReference>
<evidence type="ECO:0000313" key="1">
    <source>
        <dbReference type="EMBL" id="OEU11708.1"/>
    </source>
</evidence>